<reference evidence="1 2" key="1">
    <citation type="journal article" date="2023" name="Microorganisms">
        <title>Isolation and Genomic Characteristics of Cat-Borne Campylobacter felis sp. nov. and Sheep-Borne Campylobacter ovis sp. nov.</title>
        <authorList>
            <person name="Wang H."/>
            <person name="Li Y."/>
            <person name="Gu Y."/>
            <person name="Zhou G."/>
            <person name="Chen X."/>
            <person name="Zhang X."/>
            <person name="Shao Z."/>
            <person name="Zhang J."/>
            <person name="Zhang M."/>
        </authorList>
    </citation>
    <scope>NUCLEOTIDE SEQUENCE [LARGE SCALE GENOMIC DNA]</scope>
    <source>
        <strain evidence="1 2">XJK30-2</strain>
    </source>
</reference>
<proteinExistence type="predicted"/>
<sequence length="141" mass="16155">MMRLKSMKVVDRINEILKAKNLSKKELANRLIDLGLRANKTGETPTISSIYAYLNGNIELKADMIPFIADALGVYEQELFSQSSPHKMLQRFCLQDPNLAKYSHIVELLEYISPKSLETLEKTLLSQKEKTMELNKILQNL</sequence>
<gene>
    <name evidence="1" type="ORF">NYG90_01395</name>
</gene>
<name>A0ACC6FQI0_9HELI</name>
<dbReference type="EMBL" id="JANURN010000001">
    <property type="protein sequence ID" value="MDL0081347.1"/>
    <property type="molecule type" value="Genomic_DNA"/>
</dbReference>
<comment type="caution">
    <text evidence="1">The sequence shown here is derived from an EMBL/GenBank/DDBJ whole genome shotgun (WGS) entry which is preliminary data.</text>
</comment>
<keyword evidence="2" id="KW-1185">Reference proteome</keyword>
<evidence type="ECO:0000313" key="2">
    <source>
        <dbReference type="Proteomes" id="UP001173802"/>
    </source>
</evidence>
<accession>A0ACC6FQI0</accession>
<organism evidence="1 2">
    <name type="scientific">Helicobacter zhangjianzhongii</name>
    <dbReference type="NCBI Taxonomy" id="2974574"/>
    <lineage>
        <taxon>Bacteria</taxon>
        <taxon>Pseudomonadati</taxon>
        <taxon>Campylobacterota</taxon>
        <taxon>Epsilonproteobacteria</taxon>
        <taxon>Campylobacterales</taxon>
        <taxon>Helicobacteraceae</taxon>
        <taxon>Helicobacter</taxon>
    </lineage>
</organism>
<protein>
    <submittedName>
        <fullName evidence="1">Helix-turn-helix domain-containing protein</fullName>
    </submittedName>
</protein>
<dbReference type="Proteomes" id="UP001173802">
    <property type="component" value="Unassembled WGS sequence"/>
</dbReference>
<evidence type="ECO:0000313" key="1">
    <source>
        <dbReference type="EMBL" id="MDL0081347.1"/>
    </source>
</evidence>